<name>A0AA40BR05_9PEZI</name>
<dbReference type="Proteomes" id="UP001172155">
    <property type="component" value="Unassembled WGS sequence"/>
</dbReference>
<feature type="region of interest" description="Disordered" evidence="1">
    <location>
        <begin position="158"/>
        <end position="187"/>
    </location>
</feature>
<accession>A0AA40BR05</accession>
<sequence>MAAAPLAEGREPVERIMLASIVGRPRELAFSHESVNFGQPRIVRVVEITTDEHGETIRALERLLNLDQDAIVPLYAICGEPRTGYDIQVGYWDRRLPVTYPMRDRKEALRFQRFVTGHRTIEHFEGVSCSIFSRGPLGIFWRDRNMQGKGELQFWRPAETDKPPALPPATTEASPGHLSSTAASFSSRTLGRQNSSIVVQSDHAKGREVIISTPNPKPLLVVFLGSDSRYIMMRMDAIDLVCRRRTGETGVDLSQRQSRTFPASSLSVTKDGLSGWDLDAMARGHRHPGLEELQCTNISISFPNATAMDNFEKRLAFLRYQWHKAELARRRLRRGMDIGKLPTTPELRSRASTSSGSSIPVIPGIRLTTDEEWRELEVDLQTRELDGSPLPNIIEMPAGGAGSPLAARARELAGPSLPQGEALRAQFGGREPPPVEWPQPQFTLQTGFTVVERPT</sequence>
<reference evidence="2" key="1">
    <citation type="submission" date="2023-06" db="EMBL/GenBank/DDBJ databases">
        <title>Genome-scale phylogeny and comparative genomics of the fungal order Sordariales.</title>
        <authorList>
            <consortium name="Lawrence Berkeley National Laboratory"/>
            <person name="Hensen N."/>
            <person name="Bonometti L."/>
            <person name="Westerberg I."/>
            <person name="Brannstrom I.O."/>
            <person name="Guillou S."/>
            <person name="Cros-Aarteil S."/>
            <person name="Calhoun S."/>
            <person name="Haridas S."/>
            <person name="Kuo A."/>
            <person name="Mondo S."/>
            <person name="Pangilinan J."/>
            <person name="Riley R."/>
            <person name="LaButti K."/>
            <person name="Andreopoulos B."/>
            <person name="Lipzen A."/>
            <person name="Chen C."/>
            <person name="Yanf M."/>
            <person name="Daum C."/>
            <person name="Ng V."/>
            <person name="Clum A."/>
            <person name="Steindorff A."/>
            <person name="Ohm R."/>
            <person name="Martin F."/>
            <person name="Silar P."/>
            <person name="Natvig D."/>
            <person name="Lalanne C."/>
            <person name="Gautier V."/>
            <person name="Ament-velasquez S.L."/>
            <person name="Kruys A."/>
            <person name="Hutchinson M.I."/>
            <person name="Powell A.J."/>
            <person name="Barry K."/>
            <person name="Miller A.N."/>
            <person name="Grigoriev I.V."/>
            <person name="Debuchy R."/>
            <person name="Gladieux P."/>
            <person name="Thoren M.H."/>
            <person name="Johannesson H."/>
        </authorList>
    </citation>
    <scope>NUCLEOTIDE SEQUENCE</scope>
    <source>
        <strain evidence="2">SMH3187-1</strain>
    </source>
</reference>
<evidence type="ECO:0000256" key="1">
    <source>
        <dbReference type="SAM" id="MobiDB-lite"/>
    </source>
</evidence>
<keyword evidence="3" id="KW-1185">Reference proteome</keyword>
<organism evidence="2 3">
    <name type="scientific">Schizothecium vesticola</name>
    <dbReference type="NCBI Taxonomy" id="314040"/>
    <lineage>
        <taxon>Eukaryota</taxon>
        <taxon>Fungi</taxon>
        <taxon>Dikarya</taxon>
        <taxon>Ascomycota</taxon>
        <taxon>Pezizomycotina</taxon>
        <taxon>Sordariomycetes</taxon>
        <taxon>Sordariomycetidae</taxon>
        <taxon>Sordariales</taxon>
        <taxon>Schizotheciaceae</taxon>
        <taxon>Schizothecium</taxon>
    </lineage>
</organism>
<dbReference type="EMBL" id="JAUKUD010000007">
    <property type="protein sequence ID" value="KAK0738796.1"/>
    <property type="molecule type" value="Genomic_DNA"/>
</dbReference>
<proteinExistence type="predicted"/>
<dbReference type="AlphaFoldDB" id="A0AA40BR05"/>
<evidence type="ECO:0000313" key="2">
    <source>
        <dbReference type="EMBL" id="KAK0738796.1"/>
    </source>
</evidence>
<comment type="caution">
    <text evidence="2">The sequence shown here is derived from an EMBL/GenBank/DDBJ whole genome shotgun (WGS) entry which is preliminary data.</text>
</comment>
<evidence type="ECO:0000313" key="3">
    <source>
        <dbReference type="Proteomes" id="UP001172155"/>
    </source>
</evidence>
<feature type="region of interest" description="Disordered" evidence="1">
    <location>
        <begin position="339"/>
        <end position="362"/>
    </location>
</feature>
<gene>
    <name evidence="2" type="ORF">B0T18DRAFT_433549</name>
</gene>
<feature type="compositionally biased region" description="Polar residues" evidence="1">
    <location>
        <begin position="171"/>
        <end position="187"/>
    </location>
</feature>
<protein>
    <submittedName>
        <fullName evidence="2">Uncharacterized protein</fullName>
    </submittedName>
</protein>